<feature type="region of interest" description="Disordered" evidence="1">
    <location>
        <begin position="138"/>
        <end position="163"/>
    </location>
</feature>
<evidence type="ECO:0000313" key="2">
    <source>
        <dbReference type="EMBL" id="GFS46253.1"/>
    </source>
</evidence>
<gene>
    <name evidence="2" type="primary">NCL1_10583</name>
    <name evidence="2" type="ORF">TNIN_382041</name>
</gene>
<name>A0A8X6IHJ9_9ARAC</name>
<dbReference type="Proteomes" id="UP000886998">
    <property type="component" value="Unassembled WGS sequence"/>
</dbReference>
<protein>
    <submittedName>
        <fullName evidence="2">Uncharacterized protein</fullName>
    </submittedName>
</protein>
<evidence type="ECO:0000256" key="1">
    <source>
        <dbReference type="SAM" id="MobiDB-lite"/>
    </source>
</evidence>
<dbReference type="OrthoDB" id="8963520at2759"/>
<comment type="caution">
    <text evidence="2">The sequence shown here is derived from an EMBL/GenBank/DDBJ whole genome shotgun (WGS) entry which is preliminary data.</text>
</comment>
<organism evidence="2 3">
    <name type="scientific">Trichonephila inaurata madagascariensis</name>
    <dbReference type="NCBI Taxonomy" id="2747483"/>
    <lineage>
        <taxon>Eukaryota</taxon>
        <taxon>Metazoa</taxon>
        <taxon>Ecdysozoa</taxon>
        <taxon>Arthropoda</taxon>
        <taxon>Chelicerata</taxon>
        <taxon>Arachnida</taxon>
        <taxon>Araneae</taxon>
        <taxon>Araneomorphae</taxon>
        <taxon>Entelegynae</taxon>
        <taxon>Araneoidea</taxon>
        <taxon>Nephilidae</taxon>
        <taxon>Trichonephila</taxon>
        <taxon>Trichonephila inaurata</taxon>
    </lineage>
</organism>
<keyword evidence="3" id="KW-1185">Reference proteome</keyword>
<dbReference type="AlphaFoldDB" id="A0A8X6IHJ9"/>
<dbReference type="EMBL" id="BMAV01025973">
    <property type="protein sequence ID" value="GFS46253.1"/>
    <property type="molecule type" value="Genomic_DNA"/>
</dbReference>
<proteinExistence type="predicted"/>
<accession>A0A8X6IHJ9</accession>
<sequence length="283" mass="31957">MNSERNVDLQFSKVCEKAERLFKVDQEIEEITNFTVEEYDTKESYRDRFIEIRIEEHRVLAENAFRSSPNLMESHEQVQLDEPTATTLVVNTHTGKISCIFCDRPHSSQDCQKMSNKSYEDRKSEIMRRRCCLVGLKPGHPDKDSGLKSPEFPGSSPPAPNPVPEVSRFARNPKYGCFASFLQSHDGRALESKIGFEILSDFSHQPLERQFTDQQLGVFLVTTDFSQSYRSGPVTMRFLHNTGCRGALTSSLVGQMLPVGFTPGTFSSGLLGTCHCLEKFAVL</sequence>
<reference evidence="2" key="1">
    <citation type="submission" date="2020-08" db="EMBL/GenBank/DDBJ databases">
        <title>Multicomponent nature underlies the extraordinary mechanical properties of spider dragline silk.</title>
        <authorList>
            <person name="Kono N."/>
            <person name="Nakamura H."/>
            <person name="Mori M."/>
            <person name="Yoshida Y."/>
            <person name="Ohtoshi R."/>
            <person name="Malay A.D."/>
            <person name="Moran D.A.P."/>
            <person name="Tomita M."/>
            <person name="Numata K."/>
            <person name="Arakawa K."/>
        </authorList>
    </citation>
    <scope>NUCLEOTIDE SEQUENCE</scope>
</reference>
<evidence type="ECO:0000313" key="3">
    <source>
        <dbReference type="Proteomes" id="UP000886998"/>
    </source>
</evidence>